<feature type="transmembrane region" description="Helical" evidence="8">
    <location>
        <begin position="12"/>
        <end position="30"/>
    </location>
</feature>
<feature type="transmembrane region" description="Helical" evidence="8">
    <location>
        <begin position="145"/>
        <end position="162"/>
    </location>
</feature>
<evidence type="ECO:0000256" key="2">
    <source>
        <dbReference type="ARBA" id="ARBA00022475"/>
    </source>
</evidence>
<feature type="transmembrane region" description="Helical" evidence="8">
    <location>
        <begin position="174"/>
        <end position="198"/>
    </location>
</feature>
<dbReference type="PANTHER" id="PTHR33908:SF11">
    <property type="entry name" value="MEMBRANE PROTEIN"/>
    <property type="match status" value="1"/>
</dbReference>
<gene>
    <name evidence="9" type="ORF">E3J62_06340</name>
</gene>
<accession>A0A523UTB3</accession>
<reference evidence="9 10" key="1">
    <citation type="submission" date="2019-03" db="EMBL/GenBank/DDBJ databases">
        <title>Metabolic potential of uncultured bacteria and archaea associated with petroleum seepage in deep-sea sediments.</title>
        <authorList>
            <person name="Dong X."/>
            <person name="Hubert C."/>
        </authorList>
    </citation>
    <scope>NUCLEOTIDE SEQUENCE [LARGE SCALE GENOMIC DNA]</scope>
    <source>
        <strain evidence="9">E44_bin18</strain>
    </source>
</reference>
<evidence type="ECO:0000313" key="10">
    <source>
        <dbReference type="Proteomes" id="UP000315525"/>
    </source>
</evidence>
<comment type="subcellular location">
    <subcellularLocation>
        <location evidence="1">Cell membrane</location>
        <topology evidence="1">Multi-pass membrane protein</topology>
    </subcellularLocation>
</comment>
<evidence type="ECO:0000256" key="8">
    <source>
        <dbReference type="SAM" id="Phobius"/>
    </source>
</evidence>
<evidence type="ECO:0008006" key="11">
    <source>
        <dbReference type="Google" id="ProtNLM"/>
    </source>
</evidence>
<keyword evidence="6 8" id="KW-1133">Transmembrane helix</keyword>
<feature type="transmembrane region" description="Helical" evidence="8">
    <location>
        <begin position="258"/>
        <end position="277"/>
    </location>
</feature>
<feature type="transmembrane region" description="Helical" evidence="8">
    <location>
        <begin position="357"/>
        <end position="377"/>
    </location>
</feature>
<dbReference type="InterPro" id="IPR050297">
    <property type="entry name" value="LipidA_mod_glycosyltrf_83"/>
</dbReference>
<dbReference type="GO" id="GO:0005886">
    <property type="term" value="C:plasma membrane"/>
    <property type="evidence" value="ECO:0007669"/>
    <property type="project" value="UniProtKB-SubCell"/>
</dbReference>
<dbReference type="GO" id="GO:0009103">
    <property type="term" value="P:lipopolysaccharide biosynthetic process"/>
    <property type="evidence" value="ECO:0007669"/>
    <property type="project" value="UniProtKB-ARBA"/>
</dbReference>
<sequence>MGPFYKRSGFVFLLLSLLVSAVFIGGSNWFTDGHPTFPTDDSYIYFQYARQLVSGHPFQYNTGDAPTTGMTSFLYWITLSFGYLIGFRGPLLFLLAFLIGVAGLLISAWLMYRIVEALVGAGAGLPAAVLFLVNGQIVWGYLSGLEIPLFTTLLLFSVLSFLRDMEGKTYKRTMVVCALLTISRPEGVVLGCSLALLLLLAGHLRGLKEGLKGLQKGWAWVLLPFSISIAYLVMNKAVGGHFSPSSGSSKSLWIDPHIFSLIYAGTSYVLDTIRGIFGAGYPSIATIGFAGHSPISYFAPFALFFFLFGSFAGAARELRSRQISGFTVLLAVFTIGVGFVAFTSASGFQHHRYLIPFYPIFILCMVAGVFVLSSALGEKLGERSFRDGLLAFFVVLSVVGLVYSFVQYAFESRLVRVATVEPAEWVRSKLKKGDVLGLVDAGALKYYGGKKTVDLLGLTTARFYGRWRMGWGAVAEEVSHMTKGERPSHIAIVSTFAEKSEGIESLYELFGDKVYEPVPIYGMGQTIFAVDYSSVDAGRLPVSDHEGWIAVDSLDIGYLEDEQRCRYSILSRESGARLDVGLHSATYGDEKKIADGGRLILGGERFTISTLPGKTLRIVTRSVSGFKTFRYSPVLPDGYITSNAPPFTPVDVYVSGLKLEGAGIKTLGNDTWCETVLEVPSQFVFSEKTTIEIIGSYNSFHYWFFQK</sequence>
<feature type="transmembrane region" description="Helical" evidence="8">
    <location>
        <begin position="297"/>
        <end position="314"/>
    </location>
</feature>
<protein>
    <recommendedName>
        <fullName evidence="11">Glycosyltransferase RgtA/B/C/D-like domain-containing protein</fullName>
    </recommendedName>
</protein>
<evidence type="ECO:0000256" key="6">
    <source>
        <dbReference type="ARBA" id="ARBA00022989"/>
    </source>
</evidence>
<evidence type="ECO:0000313" key="9">
    <source>
        <dbReference type="EMBL" id="TET45787.1"/>
    </source>
</evidence>
<dbReference type="PANTHER" id="PTHR33908">
    <property type="entry name" value="MANNOSYLTRANSFERASE YKCB-RELATED"/>
    <property type="match status" value="1"/>
</dbReference>
<feature type="transmembrane region" description="Helical" evidence="8">
    <location>
        <begin position="218"/>
        <end position="238"/>
    </location>
</feature>
<keyword evidence="2" id="KW-1003">Cell membrane</keyword>
<keyword evidence="7 8" id="KW-0472">Membrane</keyword>
<evidence type="ECO:0000256" key="3">
    <source>
        <dbReference type="ARBA" id="ARBA00022676"/>
    </source>
</evidence>
<name>A0A523UTB3_UNCT6</name>
<keyword evidence="4" id="KW-0808">Transferase</keyword>
<keyword evidence="3" id="KW-0328">Glycosyltransferase</keyword>
<comment type="caution">
    <text evidence="9">The sequence shown here is derived from an EMBL/GenBank/DDBJ whole genome shotgun (WGS) entry which is preliminary data.</text>
</comment>
<feature type="transmembrane region" description="Helical" evidence="8">
    <location>
        <begin position="326"/>
        <end position="345"/>
    </location>
</feature>
<dbReference type="AlphaFoldDB" id="A0A523UTB3"/>
<feature type="transmembrane region" description="Helical" evidence="8">
    <location>
        <begin position="73"/>
        <end position="106"/>
    </location>
</feature>
<dbReference type="GO" id="GO:0016763">
    <property type="term" value="F:pentosyltransferase activity"/>
    <property type="evidence" value="ECO:0007669"/>
    <property type="project" value="TreeGrafter"/>
</dbReference>
<keyword evidence="5 8" id="KW-0812">Transmembrane</keyword>
<organism evidence="9 10">
    <name type="scientific">candidate division TA06 bacterium</name>
    <dbReference type="NCBI Taxonomy" id="2250710"/>
    <lineage>
        <taxon>Bacteria</taxon>
        <taxon>Bacteria division TA06</taxon>
    </lineage>
</organism>
<evidence type="ECO:0000256" key="4">
    <source>
        <dbReference type="ARBA" id="ARBA00022679"/>
    </source>
</evidence>
<evidence type="ECO:0000256" key="7">
    <source>
        <dbReference type="ARBA" id="ARBA00023136"/>
    </source>
</evidence>
<dbReference type="Proteomes" id="UP000315525">
    <property type="component" value="Unassembled WGS sequence"/>
</dbReference>
<proteinExistence type="predicted"/>
<dbReference type="EMBL" id="SOJN01000075">
    <property type="protein sequence ID" value="TET45787.1"/>
    <property type="molecule type" value="Genomic_DNA"/>
</dbReference>
<evidence type="ECO:0000256" key="1">
    <source>
        <dbReference type="ARBA" id="ARBA00004651"/>
    </source>
</evidence>
<evidence type="ECO:0000256" key="5">
    <source>
        <dbReference type="ARBA" id="ARBA00022692"/>
    </source>
</evidence>
<feature type="transmembrane region" description="Helical" evidence="8">
    <location>
        <begin position="389"/>
        <end position="410"/>
    </location>
</feature>